<dbReference type="Proteomes" id="UP000501168">
    <property type="component" value="Chromosome"/>
</dbReference>
<dbReference type="InterPro" id="IPR029052">
    <property type="entry name" value="Metallo-depent_PP-like"/>
</dbReference>
<accession>A0A6G9IE22</accession>
<evidence type="ECO:0000313" key="4">
    <source>
        <dbReference type="Proteomes" id="UP000501168"/>
    </source>
</evidence>
<organism evidence="3 4">
    <name type="scientific">Zophobihabitans entericus</name>
    <dbReference type="NCBI Taxonomy" id="1635327"/>
    <lineage>
        <taxon>Bacteria</taxon>
        <taxon>Pseudomonadati</taxon>
        <taxon>Pseudomonadota</taxon>
        <taxon>Gammaproteobacteria</taxon>
        <taxon>Orbales</taxon>
        <taxon>Orbaceae</taxon>
        <taxon>Zophobihabitans</taxon>
    </lineage>
</organism>
<feature type="transmembrane region" description="Helical" evidence="1">
    <location>
        <begin position="42"/>
        <end position="61"/>
    </location>
</feature>
<dbReference type="InterPro" id="IPR004843">
    <property type="entry name" value="Calcineurin-like_PHP"/>
</dbReference>
<keyword evidence="4" id="KW-1185">Reference proteome</keyword>
<dbReference type="EMBL" id="CP050253">
    <property type="protein sequence ID" value="QIQ22077.1"/>
    <property type="molecule type" value="Genomic_DNA"/>
</dbReference>
<dbReference type="KEGG" id="orb:IPMB12_10500"/>
<keyword evidence="1" id="KW-0472">Membrane</keyword>
<keyword evidence="1" id="KW-0812">Transmembrane</keyword>
<reference evidence="3 4" key="1">
    <citation type="submission" date="2020-03" db="EMBL/GenBank/DDBJ databases">
        <title>Complete genome sequence of Orbus sp. IPMB12 (BCRC 80908).</title>
        <authorList>
            <person name="Lo W.-S."/>
            <person name="Chang T.-H."/>
            <person name="Kuo C.-H."/>
        </authorList>
    </citation>
    <scope>NUCLEOTIDE SEQUENCE [LARGE SCALE GENOMIC DNA]</scope>
    <source>
        <strain evidence="3 4">IPMB12</strain>
    </source>
</reference>
<dbReference type="Gene3D" id="3.60.21.10">
    <property type="match status" value="1"/>
</dbReference>
<sequence>MGLFFVIAVVLSFVIAVYIGCRLLAIFNYSQSGYFSSLPKKIFWVVIILASLSFILTRIFAKPDDYWFPLLSNYIFSFVLCLFFTCILFDIFFVLRYAFTRQRLKPKRKIKMAYLVIAIGMFAIGLHSASSPRTIIYDITIDKPALVKDLRIVQLSDIHVSETTSPESIKELVNKVNSLNADFIFITGDTLDMALFPYLEKGLPAILATLKSTYGTIVIFGNHEHYGTRLVTEKNTLDDITKAFEDSNMLVLRDQVKYYPELGISLIGRDDYVVPQLGRTRLELNDLITQVDTAKPVLLLDHQPRFLPEAARAGVDVMYSGHTHAGQVFPMNLLVEMMYDNAWGQYMIGNHFTSIVSSGYGLWGPPIRLLTQAEIVVTDIHFQQ</sequence>
<proteinExistence type="predicted"/>
<dbReference type="Pfam" id="PF00149">
    <property type="entry name" value="Metallophos"/>
    <property type="match status" value="1"/>
</dbReference>
<dbReference type="GO" id="GO:0016787">
    <property type="term" value="F:hydrolase activity"/>
    <property type="evidence" value="ECO:0007669"/>
    <property type="project" value="InterPro"/>
</dbReference>
<feature type="domain" description="Calcineurin-like phosphoesterase" evidence="2">
    <location>
        <begin position="150"/>
        <end position="325"/>
    </location>
</feature>
<keyword evidence="1" id="KW-1133">Transmembrane helix</keyword>
<evidence type="ECO:0000256" key="1">
    <source>
        <dbReference type="SAM" id="Phobius"/>
    </source>
</evidence>
<gene>
    <name evidence="3" type="ORF">IPMB12_10500</name>
</gene>
<dbReference type="InterPro" id="IPR051158">
    <property type="entry name" value="Metallophosphoesterase_sf"/>
</dbReference>
<evidence type="ECO:0000313" key="3">
    <source>
        <dbReference type="EMBL" id="QIQ22077.1"/>
    </source>
</evidence>
<protein>
    <submittedName>
        <fullName evidence="3">Metallophosphoesterase</fullName>
    </submittedName>
</protein>
<dbReference type="AlphaFoldDB" id="A0A6G9IE22"/>
<dbReference type="RefSeq" id="WP_166917374.1">
    <property type="nucleotide sequence ID" value="NZ_CP050253.1"/>
</dbReference>
<feature type="transmembrane region" description="Helical" evidence="1">
    <location>
        <begin position="111"/>
        <end position="129"/>
    </location>
</feature>
<dbReference type="PANTHER" id="PTHR31302:SF0">
    <property type="entry name" value="TRANSMEMBRANE PROTEIN WITH METALLOPHOSPHOESTERASE DOMAIN"/>
    <property type="match status" value="1"/>
</dbReference>
<feature type="transmembrane region" description="Helical" evidence="1">
    <location>
        <begin position="73"/>
        <end position="99"/>
    </location>
</feature>
<evidence type="ECO:0000259" key="2">
    <source>
        <dbReference type="Pfam" id="PF00149"/>
    </source>
</evidence>
<name>A0A6G9IE22_9GAMM</name>
<dbReference type="InParanoid" id="A0A6G9IE22"/>
<dbReference type="CDD" id="cd07385">
    <property type="entry name" value="MPP_YkuE_C"/>
    <property type="match status" value="1"/>
</dbReference>
<dbReference type="PANTHER" id="PTHR31302">
    <property type="entry name" value="TRANSMEMBRANE PROTEIN WITH METALLOPHOSPHOESTERASE DOMAIN-RELATED"/>
    <property type="match status" value="1"/>
</dbReference>
<dbReference type="SUPFAM" id="SSF56300">
    <property type="entry name" value="Metallo-dependent phosphatases"/>
    <property type="match status" value="1"/>
</dbReference>
<feature type="transmembrane region" description="Helical" evidence="1">
    <location>
        <begin position="6"/>
        <end position="30"/>
    </location>
</feature>